<feature type="transmembrane region" description="Helical" evidence="6">
    <location>
        <begin position="677"/>
        <end position="698"/>
    </location>
</feature>
<dbReference type="GO" id="GO:0000293">
    <property type="term" value="F:ferric-chelate reductase activity"/>
    <property type="evidence" value="ECO:0000318"/>
    <property type="project" value="GO_Central"/>
</dbReference>
<evidence type="ECO:0000256" key="3">
    <source>
        <dbReference type="ARBA" id="ARBA00022989"/>
    </source>
</evidence>
<keyword evidence="2 6" id="KW-0812">Transmembrane</keyword>
<evidence type="ECO:0000313" key="8">
    <source>
        <dbReference type="EMBL" id="PNR36076.1"/>
    </source>
</evidence>
<dbReference type="SUPFAM" id="SSF52343">
    <property type="entry name" value="Ferredoxin reductase-like, C-terminal NADP-linked domain"/>
    <property type="match status" value="1"/>
</dbReference>
<reference evidence="8 10" key="2">
    <citation type="journal article" date="2018" name="Plant J.">
        <title>The Physcomitrella patens chromosome-scale assembly reveals moss genome structure and evolution.</title>
        <authorList>
            <person name="Lang D."/>
            <person name="Ullrich K.K."/>
            <person name="Murat F."/>
            <person name="Fuchs J."/>
            <person name="Jenkins J."/>
            <person name="Haas F.B."/>
            <person name="Piednoel M."/>
            <person name="Gundlach H."/>
            <person name="Van Bel M."/>
            <person name="Meyberg R."/>
            <person name="Vives C."/>
            <person name="Morata J."/>
            <person name="Symeonidi A."/>
            <person name="Hiss M."/>
            <person name="Muchero W."/>
            <person name="Kamisugi Y."/>
            <person name="Saleh O."/>
            <person name="Blanc G."/>
            <person name="Decker E.L."/>
            <person name="van Gessel N."/>
            <person name="Grimwood J."/>
            <person name="Hayes R.D."/>
            <person name="Graham S.W."/>
            <person name="Gunter L.E."/>
            <person name="McDaniel S.F."/>
            <person name="Hoernstein S.N.W."/>
            <person name="Larsson A."/>
            <person name="Li F.W."/>
            <person name="Perroud P.F."/>
            <person name="Phillips J."/>
            <person name="Ranjan P."/>
            <person name="Rokshar D.S."/>
            <person name="Rothfels C.J."/>
            <person name="Schneider L."/>
            <person name="Shu S."/>
            <person name="Stevenson D.W."/>
            <person name="Thummler F."/>
            <person name="Tillich M."/>
            <person name="Villarreal Aguilar J.C."/>
            <person name="Widiez T."/>
            <person name="Wong G.K."/>
            <person name="Wymore A."/>
            <person name="Zhang Y."/>
            <person name="Zimmer A.D."/>
            <person name="Quatrano R.S."/>
            <person name="Mayer K.F.X."/>
            <person name="Goodstein D."/>
            <person name="Casacuberta J.M."/>
            <person name="Vandepoele K."/>
            <person name="Reski R."/>
            <person name="Cuming A.C."/>
            <person name="Tuskan G.A."/>
            <person name="Maumus F."/>
            <person name="Salse J."/>
            <person name="Schmutz J."/>
            <person name="Rensing S.A."/>
        </authorList>
    </citation>
    <scope>NUCLEOTIDE SEQUENCE [LARGE SCALE GENOMIC DNA]</scope>
    <source>
        <strain evidence="9 10">cv. Gransden 2004</strain>
    </source>
</reference>
<evidence type="ECO:0000256" key="2">
    <source>
        <dbReference type="ARBA" id="ARBA00022692"/>
    </source>
</evidence>
<keyword evidence="10" id="KW-1185">Reference proteome</keyword>
<dbReference type="SFLD" id="SFLDG01168">
    <property type="entry name" value="Ferric_reductase_subgroup_(FRE"/>
    <property type="match status" value="1"/>
</dbReference>
<evidence type="ECO:0000313" key="10">
    <source>
        <dbReference type="Proteomes" id="UP000006727"/>
    </source>
</evidence>
<dbReference type="CDD" id="cd06186">
    <property type="entry name" value="NOX_Duox_like_FAD_NADP"/>
    <property type="match status" value="1"/>
</dbReference>
<dbReference type="Pfam" id="PF01794">
    <property type="entry name" value="Ferric_reduct"/>
    <property type="match status" value="1"/>
</dbReference>
<keyword evidence="5 6" id="KW-0472">Membrane</keyword>
<dbReference type="InterPro" id="IPR013112">
    <property type="entry name" value="FAD-bd_8"/>
</dbReference>
<feature type="transmembrane region" description="Helical" evidence="6">
    <location>
        <begin position="69"/>
        <end position="89"/>
    </location>
</feature>
<dbReference type="InterPro" id="IPR039261">
    <property type="entry name" value="FNR_nucleotide-bd"/>
</dbReference>
<dbReference type="Pfam" id="PF08022">
    <property type="entry name" value="FAD_binding_8"/>
    <property type="match status" value="1"/>
</dbReference>
<dbReference type="EMBL" id="ABEU02000017">
    <property type="protein sequence ID" value="PNR36076.1"/>
    <property type="molecule type" value="Genomic_DNA"/>
</dbReference>
<feature type="transmembrane region" description="Helical" evidence="6">
    <location>
        <begin position="311"/>
        <end position="331"/>
    </location>
</feature>
<evidence type="ECO:0000313" key="9">
    <source>
        <dbReference type="EnsemblPlants" id="Pp3c17_11310V3.1"/>
    </source>
</evidence>
<comment type="subcellular location">
    <subcellularLocation>
        <location evidence="1">Membrane</location>
        <topology evidence="1">Multi-pass membrane protein</topology>
    </subcellularLocation>
</comment>
<feature type="domain" description="FAD-binding FR-type" evidence="7">
    <location>
        <begin position="377"/>
        <end position="500"/>
    </location>
</feature>
<dbReference type="Gene3D" id="3.40.50.80">
    <property type="entry name" value="Nucleotide-binding domain of ferredoxin-NADP reductase (FNR) module"/>
    <property type="match status" value="2"/>
</dbReference>
<dbReference type="Proteomes" id="UP000006727">
    <property type="component" value="Chromosome 17"/>
</dbReference>
<dbReference type="SFLD" id="SFLDS00052">
    <property type="entry name" value="Ferric_Reductase_Domain"/>
    <property type="match status" value="1"/>
</dbReference>
<dbReference type="KEGG" id="ppp:112294215"/>
<dbReference type="Gramene" id="Pp3c17_11310V3.1">
    <property type="protein sequence ID" value="Pp3c17_11310V3.1"/>
    <property type="gene ID" value="Pp3c17_11310"/>
</dbReference>
<dbReference type="RefSeq" id="XP_024400239.1">
    <property type="nucleotide sequence ID" value="XM_024544471.2"/>
</dbReference>
<keyword evidence="4" id="KW-0560">Oxidoreductase</keyword>
<dbReference type="PANTHER" id="PTHR11972:SF69">
    <property type="entry name" value="FERRIC REDUCTION OXIDASE 6-RELATED"/>
    <property type="match status" value="1"/>
</dbReference>
<dbReference type="PANTHER" id="PTHR11972">
    <property type="entry name" value="NADPH OXIDASE"/>
    <property type="match status" value="1"/>
</dbReference>
<sequence>MISCRGLRCDLKLPQLYNLATSLVEASAHLDFSRSETTMRIVNPFSHGDSTRSDRHDADYAIVVEAARICLRVAAWALTLFWVALWLLYPTTPGSYFKQDLATHVVSSFFGDSATYYVMYACPVIALATVALLYLELTKRFPVKEEISDVKRSKLHRLWAGFTRNLWTQPMVVRSPLGILTGIDLLGIGLVLFVVVCFTTNLTVPRFDSINHGEEIPGLEKKWQAKLDKSGELFGKVIPFAMTLLFLPVTRGSPILRLIHVPSEHAVRYHRWLGHLTMILITTHGVIYSIYYHSRHETHMVMDWKYSTEGISNFPGVIGATAGVIMWVTALAPVRSRFFNFFYGTHQLYIVLFVFYAWHVGKGNMGKCIGGIFLFFIDRFLRFVQSQKRITGVTAQVLPSGVVELKIPIQQGFEYNALSFMYINVPGISRLEWHPFSSASSSLNISDTISICIKPLGDWTYSLHSAILDNLASLSMDPKLECPFALKLYTEGPYGHESDYFLRYKHLLLVAGGTGITPFLAILTDLLKRHQLKQEKLPLSVRVIWSVRCISELCILRDIRPALICPSLANGGNKSLNLEVEVFVTRNEAMNDYTQFDSKVLKFEDTCIDKGDPSKGASNVDAVSSLIPTTSSQNLFMVAMILASVAGFVLMSGLFNLYVYTPRNSPESPFSLTLDVLLFFISTLVGIVVCGGAVLLLWNPARSYIVPRSSSSRNSSTIVSATDPVKEERMDVESQPATLEDMCTVIKGSRPPFQEIFETAATKHDGEEIGVLICGPKGLQESAASECRSQNFRNRRAQFHFHSVCFDL</sequence>
<reference evidence="9" key="3">
    <citation type="submission" date="2020-12" db="UniProtKB">
        <authorList>
            <consortium name="EnsemblPlants"/>
        </authorList>
    </citation>
    <scope>IDENTIFICATION</scope>
</reference>
<name>A0A2K1J3H3_PHYPA</name>
<keyword evidence="3 6" id="KW-1133">Transmembrane helix</keyword>
<dbReference type="GeneID" id="112294215"/>
<evidence type="ECO:0000256" key="1">
    <source>
        <dbReference type="ARBA" id="ARBA00004141"/>
    </source>
</evidence>
<dbReference type="GO" id="GO:0005886">
    <property type="term" value="C:plasma membrane"/>
    <property type="evidence" value="ECO:0000318"/>
    <property type="project" value="GO_Central"/>
</dbReference>
<dbReference type="STRING" id="3218.A0A2K1J3H3"/>
<protein>
    <recommendedName>
        <fullName evidence="7">FAD-binding FR-type domain-containing protein</fullName>
    </recommendedName>
</protein>
<organism evidence="8">
    <name type="scientific">Physcomitrium patens</name>
    <name type="common">Spreading-leaved earth moss</name>
    <name type="synonym">Physcomitrella patens</name>
    <dbReference type="NCBI Taxonomy" id="3218"/>
    <lineage>
        <taxon>Eukaryota</taxon>
        <taxon>Viridiplantae</taxon>
        <taxon>Streptophyta</taxon>
        <taxon>Embryophyta</taxon>
        <taxon>Bryophyta</taxon>
        <taxon>Bryophytina</taxon>
        <taxon>Bryopsida</taxon>
        <taxon>Funariidae</taxon>
        <taxon>Funariales</taxon>
        <taxon>Funariaceae</taxon>
        <taxon>Physcomitrium</taxon>
    </lineage>
</organism>
<reference evidence="8 10" key="1">
    <citation type="journal article" date="2008" name="Science">
        <title>The Physcomitrella genome reveals evolutionary insights into the conquest of land by plants.</title>
        <authorList>
            <person name="Rensing S."/>
            <person name="Lang D."/>
            <person name="Zimmer A."/>
            <person name="Terry A."/>
            <person name="Salamov A."/>
            <person name="Shapiro H."/>
            <person name="Nishiyama T."/>
            <person name="Perroud P.-F."/>
            <person name="Lindquist E."/>
            <person name="Kamisugi Y."/>
            <person name="Tanahashi T."/>
            <person name="Sakakibara K."/>
            <person name="Fujita T."/>
            <person name="Oishi K."/>
            <person name="Shin-I T."/>
            <person name="Kuroki Y."/>
            <person name="Toyoda A."/>
            <person name="Suzuki Y."/>
            <person name="Hashimoto A."/>
            <person name="Yamaguchi K."/>
            <person name="Sugano A."/>
            <person name="Kohara Y."/>
            <person name="Fujiyama A."/>
            <person name="Anterola A."/>
            <person name="Aoki S."/>
            <person name="Ashton N."/>
            <person name="Barbazuk W.B."/>
            <person name="Barker E."/>
            <person name="Bennetzen J."/>
            <person name="Bezanilla M."/>
            <person name="Blankenship R."/>
            <person name="Cho S.H."/>
            <person name="Dutcher S."/>
            <person name="Estelle M."/>
            <person name="Fawcett J.A."/>
            <person name="Gundlach H."/>
            <person name="Hanada K."/>
            <person name="Heyl A."/>
            <person name="Hicks K.A."/>
            <person name="Hugh J."/>
            <person name="Lohr M."/>
            <person name="Mayer K."/>
            <person name="Melkozernov A."/>
            <person name="Murata T."/>
            <person name="Nelson D."/>
            <person name="Pils B."/>
            <person name="Prigge M."/>
            <person name="Reiss B."/>
            <person name="Renner T."/>
            <person name="Rombauts S."/>
            <person name="Rushton P."/>
            <person name="Sanderfoot A."/>
            <person name="Schween G."/>
            <person name="Shiu S.-H."/>
            <person name="Stueber K."/>
            <person name="Theodoulou F.L."/>
            <person name="Tu H."/>
            <person name="Van de Peer Y."/>
            <person name="Verrier P.J."/>
            <person name="Waters E."/>
            <person name="Wood A."/>
            <person name="Yang L."/>
            <person name="Cove D."/>
            <person name="Cuming A."/>
            <person name="Hasebe M."/>
            <person name="Lucas S."/>
            <person name="Mishler D.B."/>
            <person name="Reski R."/>
            <person name="Grigoriev I."/>
            <person name="Quatrano R.S."/>
            <person name="Boore J.L."/>
        </authorList>
    </citation>
    <scope>NUCLEOTIDE SEQUENCE [LARGE SCALE GENOMIC DNA]</scope>
    <source>
        <strain evidence="9 10">cv. Gransden 2004</strain>
    </source>
</reference>
<feature type="transmembrane region" description="Helical" evidence="6">
    <location>
        <begin position="233"/>
        <end position="251"/>
    </location>
</feature>
<feature type="transmembrane region" description="Helical" evidence="6">
    <location>
        <begin position="338"/>
        <end position="358"/>
    </location>
</feature>
<feature type="transmembrane region" description="Helical" evidence="6">
    <location>
        <begin position="635"/>
        <end position="657"/>
    </location>
</feature>
<proteinExistence type="predicted"/>
<evidence type="ECO:0000256" key="4">
    <source>
        <dbReference type="ARBA" id="ARBA00023002"/>
    </source>
</evidence>
<evidence type="ECO:0000256" key="5">
    <source>
        <dbReference type="ARBA" id="ARBA00023136"/>
    </source>
</evidence>
<dbReference type="Pfam" id="PF08030">
    <property type="entry name" value="NAD_binding_6"/>
    <property type="match status" value="1"/>
</dbReference>
<dbReference type="OrthoDB" id="167398at2759"/>
<dbReference type="InterPro" id="IPR013121">
    <property type="entry name" value="Fe_red_NAD-bd_6"/>
</dbReference>
<evidence type="ECO:0000256" key="6">
    <source>
        <dbReference type="SAM" id="Phobius"/>
    </source>
</evidence>
<gene>
    <name evidence="9" type="primary">LOC112294215</name>
    <name evidence="8" type="ORF">PHYPA_021926</name>
</gene>
<dbReference type="InterPro" id="IPR013130">
    <property type="entry name" value="Fe3_Rdtase_TM_dom"/>
</dbReference>
<accession>A0A2K1J3H3</accession>
<evidence type="ECO:0000259" key="7">
    <source>
        <dbReference type="PROSITE" id="PS51384"/>
    </source>
</evidence>
<dbReference type="AlphaFoldDB" id="A0A2K1J3H3"/>
<dbReference type="EnsemblPlants" id="Pp3c17_11310V3.1">
    <property type="protein sequence ID" value="Pp3c17_11310V3.1"/>
    <property type="gene ID" value="Pp3c17_11310"/>
</dbReference>
<feature type="transmembrane region" description="Helical" evidence="6">
    <location>
        <begin position="272"/>
        <end position="291"/>
    </location>
</feature>
<dbReference type="InterPro" id="IPR017927">
    <property type="entry name" value="FAD-bd_FR_type"/>
</dbReference>
<dbReference type="InterPro" id="IPR050369">
    <property type="entry name" value="RBOH/FRE"/>
</dbReference>
<feature type="transmembrane region" description="Helical" evidence="6">
    <location>
        <begin position="114"/>
        <end position="135"/>
    </location>
</feature>
<feature type="transmembrane region" description="Helical" evidence="6">
    <location>
        <begin position="177"/>
        <end position="202"/>
    </location>
</feature>
<dbReference type="PROSITE" id="PS51384">
    <property type="entry name" value="FAD_FR"/>
    <property type="match status" value="1"/>
</dbReference>
<dbReference type="PaxDb" id="3218-PP1S105_55V6.1"/>